<dbReference type="RefSeq" id="WP_131850433.1">
    <property type="nucleotide sequence ID" value="NZ_SKFH01000002.1"/>
</dbReference>
<dbReference type="OrthoDB" id="662308at2"/>
<dbReference type="EMBL" id="SKFH01000002">
    <property type="protein sequence ID" value="TCZ74387.1"/>
    <property type="molecule type" value="Genomic_DNA"/>
</dbReference>
<evidence type="ECO:0000313" key="2">
    <source>
        <dbReference type="Proteomes" id="UP000295164"/>
    </source>
</evidence>
<organism evidence="1 2">
    <name type="scientific">Flaviaesturariibacter aridisoli</name>
    <dbReference type="NCBI Taxonomy" id="2545761"/>
    <lineage>
        <taxon>Bacteria</taxon>
        <taxon>Pseudomonadati</taxon>
        <taxon>Bacteroidota</taxon>
        <taxon>Chitinophagia</taxon>
        <taxon>Chitinophagales</taxon>
        <taxon>Chitinophagaceae</taxon>
        <taxon>Flaviaestuariibacter</taxon>
    </lineage>
</organism>
<dbReference type="Proteomes" id="UP000295164">
    <property type="component" value="Unassembled WGS sequence"/>
</dbReference>
<evidence type="ECO:0000313" key="1">
    <source>
        <dbReference type="EMBL" id="TCZ74387.1"/>
    </source>
</evidence>
<accession>A0A4R4E5T3</accession>
<comment type="caution">
    <text evidence="1">The sequence shown here is derived from an EMBL/GenBank/DDBJ whole genome shotgun (WGS) entry which is preliminary data.</text>
</comment>
<protein>
    <submittedName>
        <fullName evidence="1">Uncharacterized protein</fullName>
    </submittedName>
</protein>
<name>A0A4R4E5T3_9BACT</name>
<reference evidence="1 2" key="1">
    <citation type="submission" date="2019-03" db="EMBL/GenBank/DDBJ databases">
        <authorList>
            <person name="Kim M.K.M."/>
        </authorList>
    </citation>
    <scope>NUCLEOTIDE SEQUENCE [LARGE SCALE GENOMIC DNA]</scope>
    <source>
        <strain evidence="1 2">17J68-15</strain>
    </source>
</reference>
<keyword evidence="2" id="KW-1185">Reference proteome</keyword>
<proteinExistence type="predicted"/>
<dbReference type="AlphaFoldDB" id="A0A4R4E5T3"/>
<gene>
    <name evidence="1" type="ORF">E0486_01820</name>
</gene>
<sequence length="267" mass="31016">MRASELRMNKRLFLVLMAGLAGAGVLRAQDTLPRFHVRNAGSNRSIVSWTNPYPNIAQISIQRAFDSLGTYKTVLSVADPKSVQNGYTDRNAPNDHMWYRLFYAMEGGTYYFTKPRRPDTSRVQLPQAQRPVVTPNDLLYKYKDSVFVRNRDTFVVINHDTLRVKNNDTLSRPKPGPAPVVKKPEWVPSTFVFANSEGYVQLRLPDAAQKNYSVKFYEDSTFLFEIKSMKDRLLLLDKSNFYHSGWFFFELYNDDKLVERNKFYLKP</sequence>